<dbReference type="eggNOG" id="arCOG06180">
    <property type="taxonomic scope" value="Archaea"/>
</dbReference>
<sequence length="395" mass="43919">MARDSVRNETTRRTYVKYAGTVLGGGMLAGCIDGGSSGTDGEDAVTHTVSMAPMGEVSFSGVPENVMVYSLIYADMAVAYGHGDAVNSLGFDADTEGQTLATYYDGLEGVSFDPSGLEQLNTGSGDIMIDKELFYELESDLHLVDPCFVVSMDGWEQSDINEVERNLAPWFGNILSREHADPPEECQDDYEYYTLWELAENVAGVFQEEDRYEQLSTVHDELLNTIESNLPPEEERPTVGSIIYMEETFYPSAINEPGFATADLRPLGVSDAFAGDDVTYETTYDFETMLEIDPDVILHRFGISSYDVAGIRETLEDHSVAGQLSAIENDRFYPSGHPVQGPIMNLFQLEMAAKQLYPEQFGEWPEYDGETYPDFDEDERLFDRERVADIVTGDS</sequence>
<dbReference type="KEGG" id="hlr:HALLA_03995"/>
<accession>W0JS98</accession>
<dbReference type="PANTHER" id="PTHR30532">
    <property type="entry name" value="IRON III DICITRATE-BINDING PERIPLASMIC PROTEIN"/>
    <property type="match status" value="1"/>
</dbReference>
<keyword evidence="3" id="KW-0614">Plasmid</keyword>
<geneLocation type="plasmid" evidence="3">
    <name>unnamed</name>
</geneLocation>
<dbReference type="EMBL" id="CP007056">
    <property type="protein sequence ID" value="AHG01566.1"/>
    <property type="molecule type" value="Genomic_DNA"/>
</dbReference>
<dbReference type="Proteomes" id="UP000019024">
    <property type="component" value="Plasmid unnamed"/>
</dbReference>
<gene>
    <name evidence="3" type="ORF">HALLA_03995</name>
</gene>
<keyword evidence="4" id="KW-1185">Reference proteome</keyword>
<evidence type="ECO:0000256" key="2">
    <source>
        <dbReference type="ARBA" id="ARBA00022729"/>
    </source>
</evidence>
<evidence type="ECO:0000313" key="3">
    <source>
        <dbReference type="EMBL" id="AHG01566.1"/>
    </source>
</evidence>
<reference evidence="3 4" key="1">
    <citation type="submission" date="2014-01" db="EMBL/GenBank/DDBJ databases">
        <authorList>
            <consortium name="DOE Joint Genome Institute"/>
            <person name="Anderson I."/>
            <person name="Huntemann M."/>
            <person name="Han J."/>
            <person name="Chen A."/>
            <person name="Kyrpides N."/>
            <person name="Mavromatis K."/>
            <person name="Markowitz V."/>
            <person name="Palaniappan K."/>
            <person name="Ivanova N."/>
            <person name="Schaumberg A."/>
            <person name="Pati A."/>
            <person name="Liolios K."/>
            <person name="Nordberg H.P."/>
            <person name="Cantor M.N."/>
            <person name="Hua S.X."/>
            <person name="Woyke T."/>
        </authorList>
    </citation>
    <scope>NUCLEOTIDE SEQUENCE [LARGE SCALE GENOMIC DNA]</scope>
    <source>
        <strain evidence="3 4">XH-48</strain>
        <plasmid evidence="4">1</plasmid>
    </source>
</reference>
<dbReference type="HOGENOM" id="CLU_751439_0_0_2"/>
<dbReference type="Gene3D" id="3.40.50.1980">
    <property type="entry name" value="Nitrogenase molybdenum iron protein domain"/>
    <property type="match status" value="1"/>
</dbReference>
<name>W0JS98_9EURY</name>
<dbReference type="OrthoDB" id="304381at2157"/>
<keyword evidence="2" id="KW-0732">Signal</keyword>
<dbReference type="PANTHER" id="PTHR30532:SF1">
    <property type="entry name" value="IRON(3+)-HYDROXAMATE-BINDING PROTEIN FHUD"/>
    <property type="match status" value="1"/>
</dbReference>
<dbReference type="RefSeq" id="WP_049954444.1">
    <property type="nucleotide sequence ID" value="NZ_CP007056.1"/>
</dbReference>
<organism evidence="3 4">
    <name type="scientific">Halostagnicola larsenii XH-48</name>
    <dbReference type="NCBI Taxonomy" id="797299"/>
    <lineage>
        <taxon>Archaea</taxon>
        <taxon>Methanobacteriati</taxon>
        <taxon>Methanobacteriota</taxon>
        <taxon>Stenosarchaea group</taxon>
        <taxon>Halobacteria</taxon>
        <taxon>Halobacteriales</taxon>
        <taxon>Natrialbaceae</taxon>
        <taxon>Halostagnicola</taxon>
    </lineage>
</organism>
<protein>
    <submittedName>
        <fullName evidence="3">Ferrichrome-binding protein</fullName>
    </submittedName>
</protein>
<dbReference type="SUPFAM" id="SSF53807">
    <property type="entry name" value="Helical backbone' metal receptor"/>
    <property type="match status" value="1"/>
</dbReference>
<proteinExistence type="predicted"/>
<dbReference type="GeneID" id="25146966"/>
<evidence type="ECO:0000256" key="1">
    <source>
        <dbReference type="ARBA" id="ARBA00022448"/>
    </source>
</evidence>
<dbReference type="PATRIC" id="fig|797299.3.peg.3301"/>
<keyword evidence="1" id="KW-0813">Transport</keyword>
<dbReference type="PROSITE" id="PS51257">
    <property type="entry name" value="PROKAR_LIPOPROTEIN"/>
    <property type="match status" value="1"/>
</dbReference>
<evidence type="ECO:0000313" key="4">
    <source>
        <dbReference type="Proteomes" id="UP000019024"/>
    </source>
</evidence>
<dbReference type="InterPro" id="IPR051313">
    <property type="entry name" value="Bact_iron-sidero_bind"/>
</dbReference>
<dbReference type="AlphaFoldDB" id="W0JS98"/>